<dbReference type="Gene3D" id="1.25.40.20">
    <property type="entry name" value="Ankyrin repeat-containing domain"/>
    <property type="match status" value="1"/>
</dbReference>
<dbReference type="Proteomes" id="UP001054902">
    <property type="component" value="Unassembled WGS sequence"/>
</dbReference>
<dbReference type="SUPFAM" id="SSF140860">
    <property type="entry name" value="Pseudo ankyrin repeat-like"/>
    <property type="match status" value="2"/>
</dbReference>
<dbReference type="PANTHER" id="PTHR46586:SF3">
    <property type="entry name" value="ANKYRIN REPEAT-CONTAINING PROTEIN"/>
    <property type="match status" value="1"/>
</dbReference>
<name>A0AAD3H7L8_9STRA</name>
<sequence>MEQDSKVRAKKEQPSATINDLPSEVLKNIFSYVGRGNYALVGPVSKEFCYNYLTMDVIEDKLAHKMDVQLAIQRNNGTTIEAASSSKVLAEYCFLHDAPPEFLNQMSLKAIAEGNRDVVKVALAMGFDFTQGLKYVPVTETVQGELIQQLCVKGDLEMMKLLGDLCIMHFEELIIDTAAYYGHLEILKWIQGWIQHEYRAIGKTLWTHKDEFFASAARGGRLEIIKWGKDEAFLELNKTECIKHAAESGQLELVKWFHRSTDTLDTPLDLFTFENAVSSGNVALIKYLLGNDCPHDSPEACTFVCNIQDHQKAVEILELLHQYDVPWNESTCACAAANGNLTALIYARSNGCAWDEKTLIRAVQSNHLNIVEYCLRNGCPRGSADICMFAMFIHDHDQALKCLQTLREFAIPWSAQTCAEAANSGNIKALKWAKSEGCSWNEDTFCNAVGGSCDIEIVNYCIENNCPFNDEVYMNAISSSDPITFVNCIRDNGYPWSASVCADAAYQKDLKLLRWLRYNNCPWDENVCHAAVRNDDLLMLKYAHENKCPWTKETYAYCFNPDEGLQAFFRTIPSDSEARFPIILNYLQLYNCPKPDDSEWNVSFRVVHREVQ</sequence>
<comment type="caution">
    <text evidence="1">The sequence shown here is derived from an EMBL/GenBank/DDBJ whole genome shotgun (WGS) entry which is preliminary data.</text>
</comment>
<protein>
    <submittedName>
        <fullName evidence="1">Uncharacterized protein</fullName>
    </submittedName>
</protein>
<organism evidence="1 2">
    <name type="scientific">Chaetoceros tenuissimus</name>
    <dbReference type="NCBI Taxonomy" id="426638"/>
    <lineage>
        <taxon>Eukaryota</taxon>
        <taxon>Sar</taxon>
        <taxon>Stramenopiles</taxon>
        <taxon>Ochrophyta</taxon>
        <taxon>Bacillariophyta</taxon>
        <taxon>Coscinodiscophyceae</taxon>
        <taxon>Chaetocerotophycidae</taxon>
        <taxon>Chaetocerotales</taxon>
        <taxon>Chaetocerotaceae</taxon>
        <taxon>Chaetoceros</taxon>
    </lineage>
</organism>
<evidence type="ECO:0000313" key="2">
    <source>
        <dbReference type="Proteomes" id="UP001054902"/>
    </source>
</evidence>
<dbReference type="PANTHER" id="PTHR46586">
    <property type="entry name" value="ANKYRIN REPEAT-CONTAINING PROTEIN"/>
    <property type="match status" value="1"/>
</dbReference>
<dbReference type="EMBL" id="BLLK01000047">
    <property type="protein sequence ID" value="GFH53375.1"/>
    <property type="molecule type" value="Genomic_DNA"/>
</dbReference>
<keyword evidence="2" id="KW-1185">Reference proteome</keyword>
<accession>A0AAD3H7L8</accession>
<dbReference type="AlphaFoldDB" id="A0AAD3H7L8"/>
<proteinExistence type="predicted"/>
<reference evidence="1 2" key="1">
    <citation type="journal article" date="2021" name="Sci. Rep.">
        <title>The genome of the diatom Chaetoceros tenuissimus carries an ancient integrated fragment of an extant virus.</title>
        <authorList>
            <person name="Hongo Y."/>
            <person name="Kimura K."/>
            <person name="Takaki Y."/>
            <person name="Yoshida Y."/>
            <person name="Baba S."/>
            <person name="Kobayashi G."/>
            <person name="Nagasaki K."/>
            <person name="Hano T."/>
            <person name="Tomaru Y."/>
        </authorList>
    </citation>
    <scope>NUCLEOTIDE SEQUENCE [LARGE SCALE GENOMIC DNA]</scope>
    <source>
        <strain evidence="1 2">NIES-3715</strain>
    </source>
</reference>
<dbReference type="InterPro" id="IPR036770">
    <property type="entry name" value="Ankyrin_rpt-contain_sf"/>
</dbReference>
<dbReference type="SUPFAM" id="SSF48403">
    <property type="entry name" value="Ankyrin repeat"/>
    <property type="match status" value="1"/>
</dbReference>
<evidence type="ECO:0000313" key="1">
    <source>
        <dbReference type="EMBL" id="GFH53375.1"/>
    </source>
</evidence>
<dbReference type="InterPro" id="IPR052050">
    <property type="entry name" value="SecEffector_AnkRepeat"/>
</dbReference>
<gene>
    <name evidence="1" type="ORF">CTEN210_09851</name>
</gene>